<dbReference type="KEGG" id="pnp:IJ22_10870"/>
<proteinExistence type="predicted"/>
<reference evidence="2" key="1">
    <citation type="submission" date="2015-12" db="EMBL/GenBank/DDBJ databases">
        <title>Complete genome sequences of two moderately thermophilic Paenibacillus species.</title>
        <authorList>
            <person name="Butler R.III."/>
            <person name="Wang J."/>
            <person name="Stark B.C."/>
            <person name="Pombert J.-F."/>
        </authorList>
    </citation>
    <scope>NUCLEOTIDE SEQUENCE [LARGE SCALE GENOMIC DNA]</scope>
    <source>
        <strain evidence="2">32O-Y</strain>
    </source>
</reference>
<organism evidence="1 2">
    <name type="scientific">Paenibacillus naphthalenovorans</name>
    <dbReference type="NCBI Taxonomy" id="162209"/>
    <lineage>
        <taxon>Bacteria</taxon>
        <taxon>Bacillati</taxon>
        <taxon>Bacillota</taxon>
        <taxon>Bacilli</taxon>
        <taxon>Bacillales</taxon>
        <taxon>Paenibacillaceae</taxon>
        <taxon>Paenibacillus</taxon>
    </lineage>
</organism>
<gene>
    <name evidence="1" type="ORF">IJ22_10870</name>
</gene>
<dbReference type="AlphaFoldDB" id="A0A0U2U4P1"/>
<evidence type="ECO:0000313" key="1">
    <source>
        <dbReference type="EMBL" id="ALS21465.1"/>
    </source>
</evidence>
<dbReference type="STRING" id="162209.IJ22_10870"/>
<dbReference type="Proteomes" id="UP000061660">
    <property type="component" value="Chromosome"/>
</dbReference>
<name>A0A0U2U4P1_9BACL</name>
<reference evidence="1 2" key="2">
    <citation type="journal article" date="2016" name="Genome Announc.">
        <title>Complete Genome Sequences of Two Interactive Moderate Thermophiles, Paenibacillus napthalenovorans 32O-Y and Paenibacillus sp. 32O-W.</title>
        <authorList>
            <person name="Butler R.R.III."/>
            <person name="Wang J."/>
            <person name="Stark B.C."/>
            <person name="Pombert J.F."/>
        </authorList>
    </citation>
    <scope>NUCLEOTIDE SEQUENCE [LARGE SCALE GENOMIC DNA]</scope>
    <source>
        <strain evidence="1 2">32O-Y</strain>
    </source>
</reference>
<protein>
    <submittedName>
        <fullName evidence="1">Uncharacterized protein</fullName>
    </submittedName>
</protein>
<evidence type="ECO:0000313" key="2">
    <source>
        <dbReference type="Proteomes" id="UP000061660"/>
    </source>
</evidence>
<keyword evidence="2" id="KW-1185">Reference proteome</keyword>
<sequence>MKYGGAAAAKKNAHKDFRFGHHTINGDKRGVVPLGDLTSNTVEVVVESR</sequence>
<dbReference type="PATRIC" id="fig|162209.4.peg.1156"/>
<dbReference type="EMBL" id="CP013652">
    <property type="protein sequence ID" value="ALS21465.1"/>
    <property type="molecule type" value="Genomic_DNA"/>
</dbReference>
<accession>A0A0U2U4P1</accession>